<dbReference type="AlphaFoldDB" id="A0A8T2NMQ3"/>
<feature type="compositionally biased region" description="Gly residues" evidence="1">
    <location>
        <begin position="600"/>
        <end position="609"/>
    </location>
</feature>
<sequence>MCAPPSLLWSATPLLGPGQLAGAPIVGPVCDHSSTLLGQDVFGLFLDRPSSSLTKHPQRERALRGVQSDFPAGVRPQMSHTNQILNSSGPCVFCDCCVTVSSLSDRTLIVTGQNPALQKGPKESNSPHQHYRDCLSLQELVIHWPLTTVAARPIGAFTLLVGDGVMYHNEMKSVNGPHLSANIDTAILQPGSKGTCLWCRCASRAWEFESQLCFYQPLPEMHFESLNITQHKYNIYTYIPPIKENGKKGTRKAVVDGWMGQKGPPPKTGVSAAPKQDKAFGGNEGCADFQECVWTKQIAVVTLLLMGGLHLLCGLLCVHTLRSPSRSSFPSATPNSLMDDHVCLQICKRSTQHAVEQVGLGLENELFARSALSGRAAYFSTLQKSYPHSSSHRGVSVSEMLHLTQSLSSNLPFPCKVVFNTSSLPPWTSDCDYPPPLASKGHRSENKKQDIDSGKNITNRCAHSILKPPPRTGRLLPLLLPQGSQVKAEGPEVAGGVVGVDSGGGGHRDENLIASAKLEQTALVHRMKGVLCVWGPALGPYTLQQLDGLTLVAGSVALPLTGRRVTEVHLCVQEVTAVAGNPQVAAGEEGHVVECPTSGQGAGRTGAGPAGELEMREDRGMEKGTRKGRSGEGMNGKEKEGMRGKGGEKEVGDGRRWEKKEEKRRTETWWAEGLCVTVVTTFDPDVLNVRERENKRERDSGDEGMKERVRAGARREINDGGREGKLRKTEMVEREHGKRARQRKGAEEEGRKRGMTEEEKISCVREDHIRPTLKPQVRNFSHGGRHINVLVPEAGVDQRHWCGLSAKVKRGVFSELCPRELYGPRLIQAGRLLSLPPRCTGENIPITQLLGPTDPKLTLRGAQLNPSGRSLKGLHVSPILQLQPPHYAAAGRGGVTLLHCVGE</sequence>
<feature type="region of interest" description="Disordered" evidence="1">
    <location>
        <begin position="435"/>
        <end position="455"/>
    </location>
</feature>
<feature type="region of interest" description="Disordered" evidence="1">
    <location>
        <begin position="594"/>
        <end position="662"/>
    </location>
</feature>
<accession>A0A8T2NMQ3</accession>
<keyword evidence="3" id="KW-1185">Reference proteome</keyword>
<feature type="compositionally biased region" description="Basic and acidic residues" evidence="1">
    <location>
        <begin position="744"/>
        <end position="758"/>
    </location>
</feature>
<feature type="compositionally biased region" description="Basic and acidic residues" evidence="1">
    <location>
        <begin position="613"/>
        <end position="625"/>
    </location>
</feature>
<evidence type="ECO:0000313" key="3">
    <source>
        <dbReference type="Proteomes" id="UP000824540"/>
    </source>
</evidence>
<gene>
    <name evidence="2" type="ORF">JZ751_020119</name>
</gene>
<feature type="compositionally biased region" description="Basic and acidic residues" evidence="1">
    <location>
        <begin position="442"/>
        <end position="453"/>
    </location>
</feature>
<feature type="region of interest" description="Disordered" evidence="1">
    <location>
        <begin position="693"/>
        <end position="758"/>
    </location>
</feature>
<evidence type="ECO:0000256" key="1">
    <source>
        <dbReference type="SAM" id="MobiDB-lite"/>
    </source>
</evidence>
<dbReference type="Proteomes" id="UP000824540">
    <property type="component" value="Unassembled WGS sequence"/>
</dbReference>
<name>A0A8T2NMQ3_9TELE</name>
<dbReference type="EMBL" id="JAFBMS010000039">
    <property type="protein sequence ID" value="KAG9340926.1"/>
    <property type="molecule type" value="Genomic_DNA"/>
</dbReference>
<comment type="caution">
    <text evidence="2">The sequence shown here is derived from an EMBL/GenBank/DDBJ whole genome shotgun (WGS) entry which is preliminary data.</text>
</comment>
<organism evidence="2 3">
    <name type="scientific">Albula glossodonta</name>
    <name type="common">roundjaw bonefish</name>
    <dbReference type="NCBI Taxonomy" id="121402"/>
    <lineage>
        <taxon>Eukaryota</taxon>
        <taxon>Metazoa</taxon>
        <taxon>Chordata</taxon>
        <taxon>Craniata</taxon>
        <taxon>Vertebrata</taxon>
        <taxon>Euteleostomi</taxon>
        <taxon>Actinopterygii</taxon>
        <taxon>Neopterygii</taxon>
        <taxon>Teleostei</taxon>
        <taxon>Albuliformes</taxon>
        <taxon>Albulidae</taxon>
        <taxon>Albula</taxon>
    </lineage>
</organism>
<feature type="compositionally biased region" description="Basic and acidic residues" evidence="1">
    <location>
        <begin position="635"/>
        <end position="662"/>
    </location>
</feature>
<protein>
    <submittedName>
        <fullName evidence="2">Uncharacterized protein</fullName>
    </submittedName>
</protein>
<feature type="compositionally biased region" description="Basic and acidic residues" evidence="1">
    <location>
        <begin position="693"/>
        <end position="736"/>
    </location>
</feature>
<proteinExistence type="predicted"/>
<reference evidence="2" key="1">
    <citation type="thesis" date="2021" institute="BYU ScholarsArchive" country="Provo, UT, USA">
        <title>Applications of and Algorithms for Genome Assembly and Genomic Analyses with an Emphasis on Marine Teleosts.</title>
        <authorList>
            <person name="Pickett B.D."/>
        </authorList>
    </citation>
    <scope>NUCLEOTIDE SEQUENCE</scope>
    <source>
        <strain evidence="2">HI-2016</strain>
    </source>
</reference>
<evidence type="ECO:0000313" key="2">
    <source>
        <dbReference type="EMBL" id="KAG9340926.1"/>
    </source>
</evidence>